<evidence type="ECO:0000259" key="2">
    <source>
        <dbReference type="Pfam" id="PF00582"/>
    </source>
</evidence>
<feature type="domain" description="UspA" evidence="2">
    <location>
        <begin position="149"/>
        <end position="287"/>
    </location>
</feature>
<dbReference type="OrthoDB" id="105697at2157"/>
<name>A0A1H3VXY8_9EURY</name>
<keyword evidence="4" id="KW-1185">Reference proteome</keyword>
<proteinExistence type="inferred from homology"/>
<dbReference type="PANTHER" id="PTHR46268:SF6">
    <property type="entry name" value="UNIVERSAL STRESS PROTEIN UP12"/>
    <property type="match status" value="1"/>
</dbReference>
<dbReference type="Proteomes" id="UP000236755">
    <property type="component" value="Unassembled WGS sequence"/>
</dbReference>
<dbReference type="STRING" id="555874.SAMN04488065_0334"/>
<comment type="similarity">
    <text evidence="1">Belongs to the universal stress protein A family.</text>
</comment>
<gene>
    <name evidence="3" type="ORF">SAMN04488065_0334</name>
</gene>
<evidence type="ECO:0000313" key="4">
    <source>
        <dbReference type="Proteomes" id="UP000236755"/>
    </source>
</evidence>
<organism evidence="3 4">
    <name type="scientific">Haloplanus vescus</name>
    <dbReference type="NCBI Taxonomy" id="555874"/>
    <lineage>
        <taxon>Archaea</taxon>
        <taxon>Methanobacteriati</taxon>
        <taxon>Methanobacteriota</taxon>
        <taxon>Stenosarchaea group</taxon>
        <taxon>Halobacteria</taxon>
        <taxon>Halobacteriales</taxon>
        <taxon>Haloferacaceae</taxon>
        <taxon>Haloplanus</taxon>
    </lineage>
</organism>
<dbReference type="Gene3D" id="3.40.50.620">
    <property type="entry name" value="HUPs"/>
    <property type="match status" value="2"/>
</dbReference>
<protein>
    <submittedName>
        <fullName evidence="3">Nucleotide-binding universal stress protein, UspA family</fullName>
    </submittedName>
</protein>
<evidence type="ECO:0000256" key="1">
    <source>
        <dbReference type="ARBA" id="ARBA00008791"/>
    </source>
</evidence>
<feature type="domain" description="UspA" evidence="2">
    <location>
        <begin position="1"/>
        <end position="138"/>
    </location>
</feature>
<dbReference type="EMBL" id="FNQT01000001">
    <property type="protein sequence ID" value="SDZ79054.1"/>
    <property type="molecule type" value="Genomic_DNA"/>
</dbReference>
<dbReference type="Pfam" id="PF00582">
    <property type="entry name" value="Usp"/>
    <property type="match status" value="2"/>
</dbReference>
<dbReference type="PANTHER" id="PTHR46268">
    <property type="entry name" value="STRESS RESPONSE PROTEIN NHAX"/>
    <property type="match status" value="1"/>
</dbReference>
<dbReference type="RefSeq" id="WP_092630460.1">
    <property type="nucleotide sequence ID" value="NZ_FNQT01000001.1"/>
</dbReference>
<dbReference type="InterPro" id="IPR006015">
    <property type="entry name" value="Universal_stress_UspA"/>
</dbReference>
<dbReference type="CDD" id="cd00293">
    <property type="entry name" value="USP-like"/>
    <property type="match status" value="2"/>
</dbReference>
<dbReference type="PRINTS" id="PR01438">
    <property type="entry name" value="UNVRSLSTRESS"/>
</dbReference>
<dbReference type="SUPFAM" id="SSF52402">
    <property type="entry name" value="Adenine nucleotide alpha hydrolases-like"/>
    <property type="match status" value="2"/>
</dbReference>
<dbReference type="InterPro" id="IPR006016">
    <property type="entry name" value="UspA"/>
</dbReference>
<dbReference type="InterPro" id="IPR014729">
    <property type="entry name" value="Rossmann-like_a/b/a_fold"/>
</dbReference>
<reference evidence="3 4" key="1">
    <citation type="submission" date="2016-10" db="EMBL/GenBank/DDBJ databases">
        <authorList>
            <person name="de Groot N.N."/>
        </authorList>
    </citation>
    <scope>NUCLEOTIDE SEQUENCE [LARGE SCALE GENOMIC DNA]</scope>
    <source>
        <strain evidence="3 4">CGMCC 1.8712</strain>
    </source>
</reference>
<dbReference type="AlphaFoldDB" id="A0A1H3VXY8"/>
<accession>A0A1H3VXY8</accession>
<sequence>MIDKILFPTDGSDGASDVFEHALDVAAAHDATVHVVNVADTTRDSVTQVRGQVVDALERAGAKAVQEAATRASDRGVPTVTDVLQGEPYTTIVDYADTAGVDLVVMPTHGRRGLKRFLLGSTTERVVRRSPVPVLTVRPDDDVTVRYPYERVLVSTDGSDPAAAALDMGVDVARVAAADLHLVSVVDVMNLGVDVRADIQTEALESAARDIVDEAAATATDAGVDPAATSVEFGGSISRAIRSYVTENGIDLVVVGTHGRTGFDRYVLGSVAESLVRTAPVPVLTVRGDSS</sequence>
<evidence type="ECO:0000313" key="3">
    <source>
        <dbReference type="EMBL" id="SDZ79054.1"/>
    </source>
</evidence>